<organism evidence="9 10">
    <name type="scientific">Candidatus Buchananbacteria bacterium RIFCSPHIGHO2_02_FULL_38_8</name>
    <dbReference type="NCBI Taxonomy" id="1797538"/>
    <lineage>
        <taxon>Bacteria</taxon>
        <taxon>Candidatus Buchananiibacteriota</taxon>
    </lineage>
</organism>
<dbReference type="InterPro" id="IPR018089">
    <property type="entry name" value="OMPdecase_AS"/>
</dbReference>
<dbReference type="SUPFAM" id="SSF51366">
    <property type="entry name" value="Ribulose-phoshate binding barrel"/>
    <property type="match status" value="1"/>
</dbReference>
<dbReference type="GO" id="GO:0044205">
    <property type="term" value="P:'de novo' UMP biosynthetic process"/>
    <property type="evidence" value="ECO:0007669"/>
    <property type="project" value="UniProtKB-UniPathway"/>
</dbReference>
<dbReference type="InterPro" id="IPR013785">
    <property type="entry name" value="Aldolase_TIM"/>
</dbReference>
<evidence type="ECO:0000256" key="5">
    <source>
        <dbReference type="ARBA" id="ARBA00023239"/>
    </source>
</evidence>
<comment type="catalytic activity">
    <reaction evidence="6">
        <text>orotidine 5'-phosphate + H(+) = UMP + CO2</text>
        <dbReference type="Rhea" id="RHEA:11596"/>
        <dbReference type="ChEBI" id="CHEBI:15378"/>
        <dbReference type="ChEBI" id="CHEBI:16526"/>
        <dbReference type="ChEBI" id="CHEBI:57538"/>
        <dbReference type="ChEBI" id="CHEBI:57865"/>
        <dbReference type="EC" id="4.1.1.23"/>
    </reaction>
</comment>
<sequence length="283" mass="31046">MSFLDKLRETQNRNNSRVCVGLDPDPEKLPVCFKTIQDSLLEFGMRIVDATAKYACIFKPNQAFWAHVGAEDELAELIHYIYDRFGLPVILDAKRGDIGNTARFYAKEAFERYGADACTINAYLGTDTLEPWFGSGNDKAIFVLCHTTNPGAGEFQEQLLEYNRRPLFVELAKAATDRGLVNSQEHPETAITVGLVMAATFPEQLVALHDVIPDATPLLIPGIGKQKGELESTLKNAQRYPFVINSSGAIIHASRGSDFAAVAAQKAKALRDQINEALASLAA</sequence>
<evidence type="ECO:0000256" key="2">
    <source>
        <dbReference type="ARBA" id="ARBA00008847"/>
    </source>
</evidence>
<comment type="similarity">
    <text evidence="2">Belongs to the OMP decarboxylase family. Type 2 subfamily.</text>
</comment>
<dbReference type="PANTHER" id="PTHR43375">
    <property type="entry name" value="OROTIDINE 5'-PHOSPHATE DECARBOXYLASE"/>
    <property type="match status" value="1"/>
</dbReference>
<dbReference type="Proteomes" id="UP000178747">
    <property type="component" value="Unassembled WGS sequence"/>
</dbReference>
<dbReference type="NCBIfam" id="TIGR02127">
    <property type="entry name" value="pyrF_sub2"/>
    <property type="match status" value="1"/>
</dbReference>
<evidence type="ECO:0000259" key="8">
    <source>
        <dbReference type="SMART" id="SM00934"/>
    </source>
</evidence>
<dbReference type="EMBL" id="MHIH01000053">
    <property type="protein sequence ID" value="OGY47147.1"/>
    <property type="molecule type" value="Genomic_DNA"/>
</dbReference>
<evidence type="ECO:0000256" key="3">
    <source>
        <dbReference type="ARBA" id="ARBA00022793"/>
    </source>
</evidence>
<proteinExistence type="inferred from homology"/>
<dbReference type="CDD" id="cd04725">
    <property type="entry name" value="OMP_decarboxylase_like"/>
    <property type="match status" value="1"/>
</dbReference>
<reference evidence="9 10" key="1">
    <citation type="journal article" date="2016" name="Nat. Commun.">
        <title>Thousands of microbial genomes shed light on interconnected biogeochemical processes in an aquifer system.</title>
        <authorList>
            <person name="Anantharaman K."/>
            <person name="Brown C.T."/>
            <person name="Hug L.A."/>
            <person name="Sharon I."/>
            <person name="Castelle C.J."/>
            <person name="Probst A.J."/>
            <person name="Thomas B.C."/>
            <person name="Singh A."/>
            <person name="Wilkins M.J."/>
            <person name="Karaoz U."/>
            <person name="Brodie E.L."/>
            <person name="Williams K.H."/>
            <person name="Hubbard S.S."/>
            <person name="Banfield J.F."/>
        </authorList>
    </citation>
    <scope>NUCLEOTIDE SEQUENCE [LARGE SCALE GENOMIC DNA]</scope>
</reference>
<dbReference type="GO" id="GO:0004590">
    <property type="term" value="F:orotidine-5'-phosphate decarboxylase activity"/>
    <property type="evidence" value="ECO:0007669"/>
    <property type="project" value="UniProtKB-UniRule"/>
</dbReference>
<dbReference type="Pfam" id="PF00215">
    <property type="entry name" value="OMPdecase"/>
    <property type="match status" value="1"/>
</dbReference>
<feature type="domain" description="Orotidine 5'-phosphate decarboxylase" evidence="8">
    <location>
        <begin position="17"/>
        <end position="263"/>
    </location>
</feature>
<evidence type="ECO:0000313" key="10">
    <source>
        <dbReference type="Proteomes" id="UP000178747"/>
    </source>
</evidence>
<keyword evidence="4" id="KW-0665">Pyrimidine biosynthesis</keyword>
<evidence type="ECO:0000313" key="9">
    <source>
        <dbReference type="EMBL" id="OGY47147.1"/>
    </source>
</evidence>
<dbReference type="InterPro" id="IPR001754">
    <property type="entry name" value="OMPdeCOase_dom"/>
</dbReference>
<dbReference type="EC" id="4.1.1.23" evidence="7"/>
<keyword evidence="5" id="KW-0456">Lyase</keyword>
<accession>A0A1G1Y6F9</accession>
<protein>
    <recommendedName>
        <fullName evidence="7">Orotidine-5'-phosphate decarboxylase</fullName>
        <ecNumber evidence="7">4.1.1.23</ecNumber>
    </recommendedName>
</protein>
<name>A0A1G1Y6F9_9BACT</name>
<gene>
    <name evidence="9" type="ORF">A3J62_01845</name>
</gene>
<evidence type="ECO:0000256" key="7">
    <source>
        <dbReference type="NCBIfam" id="TIGR02127"/>
    </source>
</evidence>
<dbReference type="PANTHER" id="PTHR43375:SF1">
    <property type="entry name" value="OROTIDINE 5'-PHOSPHATE DECARBOXYLASE"/>
    <property type="match status" value="1"/>
</dbReference>
<dbReference type="InterPro" id="IPR011060">
    <property type="entry name" value="RibuloseP-bd_barrel"/>
</dbReference>
<dbReference type="InterPro" id="IPR011995">
    <property type="entry name" value="OMPdecase_type-2"/>
</dbReference>
<evidence type="ECO:0000256" key="6">
    <source>
        <dbReference type="ARBA" id="ARBA00049157"/>
    </source>
</evidence>
<dbReference type="UniPathway" id="UPA00070">
    <property type="reaction ID" value="UER00120"/>
</dbReference>
<dbReference type="Gene3D" id="3.20.20.70">
    <property type="entry name" value="Aldolase class I"/>
    <property type="match status" value="1"/>
</dbReference>
<evidence type="ECO:0000256" key="1">
    <source>
        <dbReference type="ARBA" id="ARBA00004861"/>
    </source>
</evidence>
<dbReference type="AlphaFoldDB" id="A0A1G1Y6F9"/>
<keyword evidence="3" id="KW-0210">Decarboxylase</keyword>
<evidence type="ECO:0000256" key="4">
    <source>
        <dbReference type="ARBA" id="ARBA00022975"/>
    </source>
</evidence>
<dbReference type="SMART" id="SM00934">
    <property type="entry name" value="OMPdecase"/>
    <property type="match status" value="1"/>
</dbReference>
<comment type="caution">
    <text evidence="9">The sequence shown here is derived from an EMBL/GenBank/DDBJ whole genome shotgun (WGS) entry which is preliminary data.</text>
</comment>
<dbReference type="GO" id="GO:0006207">
    <property type="term" value="P:'de novo' pyrimidine nucleobase biosynthetic process"/>
    <property type="evidence" value="ECO:0007669"/>
    <property type="project" value="InterPro"/>
</dbReference>
<comment type="pathway">
    <text evidence="1">Pyrimidine metabolism; UMP biosynthesis via de novo pathway; UMP from orotate: step 2/2.</text>
</comment>
<dbReference type="PROSITE" id="PS00156">
    <property type="entry name" value="OMPDECASE"/>
    <property type="match status" value="1"/>
</dbReference>